<gene>
    <name evidence="9" type="ORF">OHJ16_02965</name>
</gene>
<dbReference type="InterPro" id="IPR045863">
    <property type="entry name" value="CorA_TM1_TM2"/>
</dbReference>
<dbReference type="Proteomes" id="UP001072034">
    <property type="component" value="Unassembled WGS sequence"/>
</dbReference>
<dbReference type="EMBL" id="JAPTMY010000004">
    <property type="protein sequence ID" value="MCZ0857009.1"/>
    <property type="molecule type" value="Genomic_DNA"/>
</dbReference>
<evidence type="ECO:0000256" key="5">
    <source>
        <dbReference type="ARBA" id="ARBA00022692"/>
    </source>
</evidence>
<reference evidence="9" key="1">
    <citation type="submission" date="2022-10" db="EMBL/GenBank/DDBJ databases">
        <title>Genome sequence of Actinomyces israelii ATCC 10048.</title>
        <authorList>
            <person name="Watt R.M."/>
            <person name="Tong W.M."/>
        </authorList>
    </citation>
    <scope>NUCLEOTIDE SEQUENCE</scope>
    <source>
        <strain evidence="9">ATCC 10048</strain>
    </source>
</reference>
<dbReference type="PANTHER" id="PTHR46494:SF1">
    <property type="entry name" value="CORA FAMILY METAL ION TRANSPORTER (EUROFUNG)"/>
    <property type="match status" value="1"/>
</dbReference>
<keyword evidence="4" id="KW-1003">Cell membrane</keyword>
<evidence type="ECO:0000256" key="1">
    <source>
        <dbReference type="ARBA" id="ARBA00004651"/>
    </source>
</evidence>
<dbReference type="Gene3D" id="1.20.58.340">
    <property type="entry name" value="Magnesium transport protein CorA, transmembrane region"/>
    <property type="match status" value="2"/>
</dbReference>
<evidence type="ECO:0000256" key="2">
    <source>
        <dbReference type="ARBA" id="ARBA00009765"/>
    </source>
</evidence>
<dbReference type="InterPro" id="IPR002523">
    <property type="entry name" value="MgTranspt_CorA/ZnTranspt_ZntB"/>
</dbReference>
<evidence type="ECO:0000256" key="3">
    <source>
        <dbReference type="ARBA" id="ARBA00022448"/>
    </source>
</evidence>
<keyword evidence="3" id="KW-0813">Transport</keyword>
<dbReference type="Gene3D" id="3.30.460.20">
    <property type="entry name" value="CorA soluble domain-like"/>
    <property type="match status" value="1"/>
</dbReference>
<name>A0ABT4I5J1_9ACTO</name>
<feature type="transmembrane region" description="Helical" evidence="8">
    <location>
        <begin position="303"/>
        <end position="322"/>
    </location>
</feature>
<comment type="subcellular location">
    <subcellularLocation>
        <location evidence="1">Cell membrane</location>
        <topology evidence="1">Multi-pass membrane protein</topology>
    </subcellularLocation>
</comment>
<proteinExistence type="inferred from homology"/>
<keyword evidence="6 8" id="KW-1133">Transmembrane helix</keyword>
<dbReference type="Pfam" id="PF01544">
    <property type="entry name" value="CorA"/>
    <property type="match status" value="1"/>
</dbReference>
<comment type="caution">
    <text evidence="9">The sequence shown here is derived from an EMBL/GenBank/DDBJ whole genome shotgun (WGS) entry which is preliminary data.</text>
</comment>
<sequence>MTFRALAWRDGRPTDEAPSELHGLRKALAEPGLLVWADLVRPAREDLALLATELDLDPNAVEDAIAPHERPKASQHDGYAFFVTYATLPDFASTKGDEEDQLSKIAGFSFPGGLVTIRTSERIDAGTLVERINSNREFLHLGSPALVHALLDLIVDGYFETVQELDDAIEDLEDDLFSPDSHSTEFQRTAYDVRTKLVTLRHVVLPMREVVNVLWRHREDSQRELDPFYADLNDHVLRATEWTESLRDMIASVFETHLSLQDQRLNNVMKKLAGWAAVISVPTLVTGWFGINVPYPGAGERSGLISAAVMVVVPSVVVYVIMRKNDWI</sequence>
<accession>A0ABT4I5J1</accession>
<dbReference type="SUPFAM" id="SSF144083">
    <property type="entry name" value="Magnesium transport protein CorA, transmembrane region"/>
    <property type="match status" value="1"/>
</dbReference>
<protein>
    <submittedName>
        <fullName evidence="9">Magnesium transporter CorA family protein</fullName>
    </submittedName>
</protein>
<keyword evidence="7 8" id="KW-0472">Membrane</keyword>
<evidence type="ECO:0000256" key="4">
    <source>
        <dbReference type="ARBA" id="ARBA00022475"/>
    </source>
</evidence>
<evidence type="ECO:0000256" key="6">
    <source>
        <dbReference type="ARBA" id="ARBA00022989"/>
    </source>
</evidence>
<evidence type="ECO:0000313" key="10">
    <source>
        <dbReference type="Proteomes" id="UP001072034"/>
    </source>
</evidence>
<dbReference type="RefSeq" id="WP_268916682.1">
    <property type="nucleotide sequence ID" value="NZ_JAPTMY010000004.1"/>
</dbReference>
<dbReference type="SUPFAM" id="SSF143865">
    <property type="entry name" value="CorA soluble domain-like"/>
    <property type="match status" value="1"/>
</dbReference>
<keyword evidence="5 8" id="KW-0812">Transmembrane</keyword>
<keyword evidence="10" id="KW-1185">Reference proteome</keyword>
<dbReference type="InterPro" id="IPR045861">
    <property type="entry name" value="CorA_cytoplasmic_dom"/>
</dbReference>
<dbReference type="CDD" id="cd12822">
    <property type="entry name" value="TmCorA-like"/>
    <property type="match status" value="1"/>
</dbReference>
<organism evidence="9 10">
    <name type="scientific">Actinomyces israelii</name>
    <dbReference type="NCBI Taxonomy" id="1659"/>
    <lineage>
        <taxon>Bacteria</taxon>
        <taxon>Bacillati</taxon>
        <taxon>Actinomycetota</taxon>
        <taxon>Actinomycetes</taxon>
        <taxon>Actinomycetales</taxon>
        <taxon>Actinomycetaceae</taxon>
        <taxon>Actinomyces</taxon>
    </lineage>
</organism>
<evidence type="ECO:0000313" key="9">
    <source>
        <dbReference type="EMBL" id="MCZ0857009.1"/>
    </source>
</evidence>
<feature type="transmembrane region" description="Helical" evidence="8">
    <location>
        <begin position="272"/>
        <end position="291"/>
    </location>
</feature>
<evidence type="ECO:0000256" key="8">
    <source>
        <dbReference type="SAM" id="Phobius"/>
    </source>
</evidence>
<comment type="similarity">
    <text evidence="2">Belongs to the CorA metal ion transporter (MIT) (TC 1.A.35) family.</text>
</comment>
<evidence type="ECO:0000256" key="7">
    <source>
        <dbReference type="ARBA" id="ARBA00023136"/>
    </source>
</evidence>
<dbReference type="PANTHER" id="PTHR46494">
    <property type="entry name" value="CORA FAMILY METAL ION TRANSPORTER (EUROFUNG)"/>
    <property type="match status" value="1"/>
</dbReference>